<reference evidence="1" key="1">
    <citation type="journal article" date="2021" name="Nat. Commun.">
        <title>Genetic determinants of endophytism in the Arabidopsis root mycobiome.</title>
        <authorList>
            <person name="Mesny F."/>
            <person name="Miyauchi S."/>
            <person name="Thiergart T."/>
            <person name="Pickel B."/>
            <person name="Atanasova L."/>
            <person name="Karlsson M."/>
            <person name="Huettel B."/>
            <person name="Barry K.W."/>
            <person name="Haridas S."/>
            <person name="Chen C."/>
            <person name="Bauer D."/>
            <person name="Andreopoulos W."/>
            <person name="Pangilinan J."/>
            <person name="LaButti K."/>
            <person name="Riley R."/>
            <person name="Lipzen A."/>
            <person name="Clum A."/>
            <person name="Drula E."/>
            <person name="Henrissat B."/>
            <person name="Kohler A."/>
            <person name="Grigoriev I.V."/>
            <person name="Martin F.M."/>
            <person name="Hacquard S."/>
        </authorList>
    </citation>
    <scope>NUCLEOTIDE SEQUENCE</scope>
    <source>
        <strain evidence="1">MPI-CAGE-AT-0021</strain>
    </source>
</reference>
<gene>
    <name evidence="1" type="ORF">B0J13DRAFT_600962</name>
</gene>
<protein>
    <submittedName>
        <fullName evidence="1">Uncharacterized protein</fullName>
    </submittedName>
</protein>
<comment type="caution">
    <text evidence="1">The sequence shown here is derived from an EMBL/GenBank/DDBJ whole genome shotgun (WGS) entry which is preliminary data.</text>
</comment>
<accession>A0A9P9FGE4</accession>
<sequence>MGRVKQPRSRGIPALSDASNLFVKPVNKLCELKAQTGGRRRPVGVQPTTHTAANQPSTLAQPRAYSCWFHTPLAVSHSPRYSLGRRSGRQLSVVSGHRHPSSVILHPSSIAQAEPAEFLIILINSMLKAQAWETPSSRHARPVFDSISLSQQSQPKAPTDLPGPFQSLLLLSGHDRDVTVGGRPVLPWVQYTSKRRPVLSALPRAVSCRPGVTDFISVMIASPPPIWSAYFVPARSITEQCPSGIVLDDIEIQVPPVPLLQKQRAARMSNQTQATNPSWVLSLSHGTSLYQPQVHNPLGFWPPTLLSRPIHRHVPRRQTRHNPLRPTASGQAQGLPLTSWPFLDHLLRLGQATQPAGRPIPVLGFPVWDALAGLVP</sequence>
<evidence type="ECO:0000313" key="2">
    <source>
        <dbReference type="Proteomes" id="UP000717696"/>
    </source>
</evidence>
<proteinExistence type="predicted"/>
<keyword evidence="2" id="KW-1185">Reference proteome</keyword>
<dbReference type="AlphaFoldDB" id="A0A9P9FGE4"/>
<evidence type="ECO:0000313" key="1">
    <source>
        <dbReference type="EMBL" id="KAH7162285.1"/>
    </source>
</evidence>
<organism evidence="1 2">
    <name type="scientific">Dactylonectria estremocensis</name>
    <dbReference type="NCBI Taxonomy" id="1079267"/>
    <lineage>
        <taxon>Eukaryota</taxon>
        <taxon>Fungi</taxon>
        <taxon>Dikarya</taxon>
        <taxon>Ascomycota</taxon>
        <taxon>Pezizomycotina</taxon>
        <taxon>Sordariomycetes</taxon>
        <taxon>Hypocreomycetidae</taxon>
        <taxon>Hypocreales</taxon>
        <taxon>Nectriaceae</taxon>
        <taxon>Dactylonectria</taxon>
    </lineage>
</organism>
<dbReference type="Proteomes" id="UP000717696">
    <property type="component" value="Unassembled WGS sequence"/>
</dbReference>
<name>A0A9P9FGE4_9HYPO</name>
<dbReference type="EMBL" id="JAGMUU010000001">
    <property type="protein sequence ID" value="KAH7162285.1"/>
    <property type="molecule type" value="Genomic_DNA"/>
</dbReference>